<name>A0AAV4U3I8_CAEEX</name>
<proteinExistence type="predicted"/>
<dbReference type="EMBL" id="BPLR01012223">
    <property type="protein sequence ID" value="GIY52305.1"/>
    <property type="molecule type" value="Genomic_DNA"/>
</dbReference>
<accession>A0AAV4U3I8</accession>
<dbReference type="Proteomes" id="UP001054945">
    <property type="component" value="Unassembled WGS sequence"/>
</dbReference>
<gene>
    <name evidence="1" type="ORF">CEXT_263071</name>
</gene>
<reference evidence="1 2" key="1">
    <citation type="submission" date="2021-06" db="EMBL/GenBank/DDBJ databases">
        <title>Caerostris extrusa draft genome.</title>
        <authorList>
            <person name="Kono N."/>
            <person name="Arakawa K."/>
        </authorList>
    </citation>
    <scope>NUCLEOTIDE SEQUENCE [LARGE SCALE GENOMIC DNA]</scope>
</reference>
<dbReference type="AlphaFoldDB" id="A0AAV4U3I8"/>
<protein>
    <submittedName>
        <fullName evidence="1">Uncharacterized protein</fullName>
    </submittedName>
</protein>
<evidence type="ECO:0000313" key="2">
    <source>
        <dbReference type="Proteomes" id="UP001054945"/>
    </source>
</evidence>
<evidence type="ECO:0000313" key="1">
    <source>
        <dbReference type="EMBL" id="GIY52305.1"/>
    </source>
</evidence>
<sequence length="200" mass="21633">MSSSNNNNSSSSKSETKSLETNGISHYTSCEDASLSPHEFTDFHSSPRESLCLSQDPDNSTFCEFSSRGSYASDISSSSSIGVATIKFFLNPTTEQTSDCHWSSAIKQQEPDNSNEEENACFTNINNIDSEVALSREKNMNKTSANGNGTLSASGTGVITNNEGSIYPGGVTNENDNLTGHPAVVDNVEQMRQMFELKEK</sequence>
<keyword evidence="2" id="KW-1185">Reference proteome</keyword>
<organism evidence="1 2">
    <name type="scientific">Caerostris extrusa</name>
    <name type="common">Bark spider</name>
    <name type="synonym">Caerostris bankana</name>
    <dbReference type="NCBI Taxonomy" id="172846"/>
    <lineage>
        <taxon>Eukaryota</taxon>
        <taxon>Metazoa</taxon>
        <taxon>Ecdysozoa</taxon>
        <taxon>Arthropoda</taxon>
        <taxon>Chelicerata</taxon>
        <taxon>Arachnida</taxon>
        <taxon>Araneae</taxon>
        <taxon>Araneomorphae</taxon>
        <taxon>Entelegynae</taxon>
        <taxon>Araneoidea</taxon>
        <taxon>Araneidae</taxon>
        <taxon>Caerostris</taxon>
    </lineage>
</organism>
<comment type="caution">
    <text evidence="1">The sequence shown here is derived from an EMBL/GenBank/DDBJ whole genome shotgun (WGS) entry which is preliminary data.</text>
</comment>